<keyword evidence="3" id="KW-0326">Glycosidase</keyword>
<feature type="domain" description="Mannosylglycerate hydrolase MGH1-like glycoside hydrolase" evidence="4">
    <location>
        <begin position="30"/>
        <end position="415"/>
    </location>
</feature>
<evidence type="ECO:0000256" key="2">
    <source>
        <dbReference type="ARBA" id="ARBA00022801"/>
    </source>
</evidence>
<keyword evidence="6" id="KW-1185">Reference proteome</keyword>
<evidence type="ECO:0000259" key="4">
    <source>
        <dbReference type="Pfam" id="PF22422"/>
    </source>
</evidence>
<accession>A0ABV1KGV8</accession>
<dbReference type="InterPro" id="IPR012341">
    <property type="entry name" value="6hp_glycosidase-like_sf"/>
</dbReference>
<comment type="caution">
    <text evidence="5">The sequence shown here is derived from an EMBL/GenBank/DDBJ whole genome shotgun (WGS) entry which is preliminary data.</text>
</comment>
<dbReference type="Proteomes" id="UP001494902">
    <property type="component" value="Unassembled WGS sequence"/>
</dbReference>
<dbReference type="EMBL" id="JBEDNQ010000011">
    <property type="protein sequence ID" value="MEQ3553696.1"/>
    <property type="molecule type" value="Genomic_DNA"/>
</dbReference>
<reference evidence="5 6" key="1">
    <citation type="submission" date="2024-03" db="EMBL/GenBank/DDBJ databases">
        <title>Draft genome sequence of Pseudonocardia nematodicida JCM 31783.</title>
        <authorList>
            <person name="Butdee W."/>
            <person name="Duangmal K."/>
        </authorList>
    </citation>
    <scope>NUCLEOTIDE SEQUENCE [LARGE SCALE GENOMIC DNA]</scope>
    <source>
        <strain evidence="5 6">JCM 31783</strain>
    </source>
</reference>
<protein>
    <recommendedName>
        <fullName evidence="4">Mannosylglycerate hydrolase MGH1-like glycoside hydrolase domain-containing protein</fullName>
    </recommendedName>
</protein>
<comment type="similarity">
    <text evidence="1">Belongs to the glycosyl hydrolase 63 family.</text>
</comment>
<name>A0ABV1KGV8_9PSEU</name>
<keyword evidence="2" id="KW-0378">Hydrolase</keyword>
<organism evidence="5 6">
    <name type="scientific">Pseudonocardia nematodicida</name>
    <dbReference type="NCBI Taxonomy" id="1206997"/>
    <lineage>
        <taxon>Bacteria</taxon>
        <taxon>Bacillati</taxon>
        <taxon>Actinomycetota</taxon>
        <taxon>Actinomycetes</taxon>
        <taxon>Pseudonocardiales</taxon>
        <taxon>Pseudonocardiaceae</taxon>
        <taxon>Pseudonocardia</taxon>
    </lineage>
</organism>
<proteinExistence type="inferred from homology"/>
<dbReference type="Pfam" id="PF22422">
    <property type="entry name" value="MGH1-like_GH"/>
    <property type="match status" value="1"/>
</dbReference>
<dbReference type="PANTHER" id="PTHR10412">
    <property type="entry name" value="MANNOSYL-OLIGOSACCHARIDE GLUCOSIDASE"/>
    <property type="match status" value="1"/>
</dbReference>
<dbReference type="InterPro" id="IPR004888">
    <property type="entry name" value="Glycoside_hydrolase_63"/>
</dbReference>
<evidence type="ECO:0000256" key="3">
    <source>
        <dbReference type="ARBA" id="ARBA00023295"/>
    </source>
</evidence>
<dbReference type="PANTHER" id="PTHR10412:SF11">
    <property type="entry name" value="MANNOSYL-OLIGOSACCHARIDE GLUCOSIDASE"/>
    <property type="match status" value="1"/>
</dbReference>
<dbReference type="SUPFAM" id="SSF48208">
    <property type="entry name" value="Six-hairpin glycosidases"/>
    <property type="match status" value="1"/>
</dbReference>
<gene>
    <name evidence="5" type="ORF">WIS52_24755</name>
</gene>
<dbReference type="RefSeq" id="WP_349300760.1">
    <property type="nucleotide sequence ID" value="NZ_JBEDNQ010000011.1"/>
</dbReference>
<evidence type="ECO:0000313" key="5">
    <source>
        <dbReference type="EMBL" id="MEQ3553696.1"/>
    </source>
</evidence>
<sequence>MSEHGIRAAAVAVLGKNWEHDHTVPSRRLYPHQWSWDSAFTAVGWAHVDPERARLELESLLGAQWADGRVPQIAFDPGTARDAYAPGPDFWRSAQVPGAPVRETSGIVQPPLHAVAAWEVFRADPGPGRAFLERVYSGLRSQHEYLRRERADGDLAVIVHPWESGQDNCPSWDAELAGVAPPADALDGYQRRDLDHADPADRPTDRDYAAYIHLAGRYRDHGYRDADALPDHSFVVTDPLFNALLGWSDEALARIADELGLLAQQHRDDARRVRDALLTELWDADAGHFFARGRHSGRTVEYAVGGLAPLVLDLPADVVDALVRGIRGPRFALDDRGPLPSYDRTAPGFDPTRYWRGAAWVNTSWLVLRGLERHGRHDEADTLRAALLTAVGDGFFEYYDPLTGTGRGSPEFSWSAALVLDVLARVPGGVAR</sequence>
<dbReference type="Gene3D" id="1.50.10.10">
    <property type="match status" value="1"/>
</dbReference>
<evidence type="ECO:0000256" key="1">
    <source>
        <dbReference type="ARBA" id="ARBA00010833"/>
    </source>
</evidence>
<evidence type="ECO:0000313" key="6">
    <source>
        <dbReference type="Proteomes" id="UP001494902"/>
    </source>
</evidence>
<dbReference type="InterPro" id="IPR054491">
    <property type="entry name" value="MGH1-like_GH"/>
</dbReference>
<dbReference type="InterPro" id="IPR008928">
    <property type="entry name" value="6-hairpin_glycosidase_sf"/>
</dbReference>